<evidence type="ECO:0000313" key="2">
    <source>
        <dbReference type="Proteomes" id="UP000034952"/>
    </source>
</evidence>
<gene>
    <name evidence="1" type="ORF">UR64_C0002G0015</name>
</gene>
<proteinExistence type="predicted"/>
<dbReference type="EMBL" id="LBPY01000002">
    <property type="protein sequence ID" value="KKP66799.1"/>
    <property type="molecule type" value="Genomic_DNA"/>
</dbReference>
<sequence length="180" mass="21935">MKNNNLTTSQVIKKDIWKHIYRFFPWVQEHFLKWHLVWHEKGRQPYHIGWLAPGKTLEELEKHLHTEWGFGNHFVAWKDNGQVLSWRKLEDFDNQYHIRVFKDGEIRGHHEFTPESKPFDHFVEINEEQRPDEFKKFLGHYIVQKKYISHLKVDRKTAPDSEITVDDPLDKNGRHYRLVK</sequence>
<organism evidence="1 2">
    <name type="scientific">Candidatus Nomurabacteria bacterium GW2011_GWE1_35_16</name>
    <dbReference type="NCBI Taxonomy" id="1618761"/>
    <lineage>
        <taxon>Bacteria</taxon>
        <taxon>Candidatus Nomuraibacteriota</taxon>
    </lineage>
</organism>
<name>A0A0G0BBR3_9BACT</name>
<dbReference type="Proteomes" id="UP000034952">
    <property type="component" value="Unassembled WGS sequence"/>
</dbReference>
<reference evidence="1 2" key="1">
    <citation type="journal article" date="2015" name="Nature">
        <title>rRNA introns, odd ribosomes, and small enigmatic genomes across a large radiation of phyla.</title>
        <authorList>
            <person name="Brown C.T."/>
            <person name="Hug L.A."/>
            <person name="Thomas B.C."/>
            <person name="Sharon I."/>
            <person name="Castelle C.J."/>
            <person name="Singh A."/>
            <person name="Wilkins M.J."/>
            <person name="Williams K.H."/>
            <person name="Banfield J.F."/>
        </authorList>
    </citation>
    <scope>NUCLEOTIDE SEQUENCE [LARGE SCALE GENOMIC DNA]</scope>
</reference>
<evidence type="ECO:0000313" key="1">
    <source>
        <dbReference type="EMBL" id="KKP66799.1"/>
    </source>
</evidence>
<comment type="caution">
    <text evidence="1">The sequence shown here is derived from an EMBL/GenBank/DDBJ whole genome shotgun (WGS) entry which is preliminary data.</text>
</comment>
<protein>
    <submittedName>
        <fullName evidence="1">Uncharacterized protein</fullName>
    </submittedName>
</protein>
<dbReference type="AlphaFoldDB" id="A0A0G0BBR3"/>
<accession>A0A0G0BBR3</accession>